<feature type="region of interest" description="Disordered" evidence="1">
    <location>
        <begin position="87"/>
        <end position="114"/>
    </location>
</feature>
<name>A0A1I7K867_9GAMM</name>
<dbReference type="STRING" id="351659.SAMN05421784_14913"/>
<sequence>MNLTRYDKANLPDENIELAILREQVKYNPETGIFTNRSCTGVRVKGFMDRGYIGVSINSKKFKAHRLAWFYMYGTWPEHGIDHINGNTSDNRLSNLRPATPEQNAHNRRLGKNNTSGARCVTLERRTKRWRIQINRFGHKFYLGSYKNKDEAIQEANRFLKLTDGEFFNCVTSKHNLPQDQIALLALIQKSRDLSPISPLEPNDRVWISHILSAWGAWAYEELDDKNKVSPIGRFMESVSGRGGITADGITTLIEGLHERGYRGDELIKKLSQIIANLKHRSVPRCSDEIGLFVDDLLIRVFGDKSPLLRVAVNYYVYGHRIETIAQYLSRIVKDELTIPQSRDRVRWCIRIIEAKMHRAINYELDNGKEIDIDNL</sequence>
<dbReference type="InterPro" id="IPR044925">
    <property type="entry name" value="His-Me_finger_sf"/>
</dbReference>
<gene>
    <name evidence="3" type="ORF">SAMN05421784_14913</name>
</gene>
<keyword evidence="4" id="KW-1185">Reference proteome</keyword>
<reference evidence="4" key="1">
    <citation type="submission" date="2016-10" db="EMBL/GenBank/DDBJ databases">
        <authorList>
            <person name="Varghese N."/>
            <person name="Submissions S."/>
        </authorList>
    </citation>
    <scope>NUCLEOTIDE SEQUENCE [LARGE SCALE GENOMIC DNA]</scope>
    <source>
        <strain evidence="4">DSM 18168</strain>
    </source>
</reference>
<evidence type="ECO:0000259" key="2">
    <source>
        <dbReference type="Pfam" id="PF13392"/>
    </source>
</evidence>
<protein>
    <recommendedName>
        <fullName evidence="2">HNH nuclease domain-containing protein</fullName>
    </recommendedName>
</protein>
<evidence type="ECO:0000313" key="4">
    <source>
        <dbReference type="Proteomes" id="UP000242496"/>
    </source>
</evidence>
<evidence type="ECO:0000256" key="1">
    <source>
        <dbReference type="SAM" id="MobiDB-lite"/>
    </source>
</evidence>
<dbReference type="AlphaFoldDB" id="A0A1I7K867"/>
<dbReference type="RefSeq" id="WP_177216268.1">
    <property type="nucleotide sequence ID" value="NZ_CAWRBG010000025.1"/>
</dbReference>
<dbReference type="Pfam" id="PF13392">
    <property type="entry name" value="HNH_3"/>
    <property type="match status" value="1"/>
</dbReference>
<evidence type="ECO:0000313" key="3">
    <source>
        <dbReference type="EMBL" id="SFU93611.1"/>
    </source>
</evidence>
<dbReference type="Gene3D" id="3.90.75.20">
    <property type="match status" value="1"/>
</dbReference>
<dbReference type="EMBL" id="FPBJ01000049">
    <property type="protein sequence ID" value="SFU93611.1"/>
    <property type="molecule type" value="Genomic_DNA"/>
</dbReference>
<proteinExistence type="predicted"/>
<dbReference type="Proteomes" id="UP000242496">
    <property type="component" value="Unassembled WGS sequence"/>
</dbReference>
<dbReference type="SUPFAM" id="SSF54060">
    <property type="entry name" value="His-Me finger endonucleases"/>
    <property type="match status" value="1"/>
</dbReference>
<dbReference type="InterPro" id="IPR003615">
    <property type="entry name" value="HNH_nuc"/>
</dbReference>
<accession>A0A1I7K867</accession>
<feature type="domain" description="HNH nuclease" evidence="2">
    <location>
        <begin position="63"/>
        <end position="105"/>
    </location>
</feature>
<organism evidence="3 4">
    <name type="scientific">Xenorhabdus koppenhoeferi</name>
    <dbReference type="NCBI Taxonomy" id="351659"/>
    <lineage>
        <taxon>Bacteria</taxon>
        <taxon>Pseudomonadati</taxon>
        <taxon>Pseudomonadota</taxon>
        <taxon>Gammaproteobacteria</taxon>
        <taxon>Enterobacterales</taxon>
        <taxon>Morganellaceae</taxon>
        <taxon>Xenorhabdus</taxon>
    </lineage>
</organism>